<name>A0A7W9GWY9_9ACTN</name>
<evidence type="ECO:0000313" key="1">
    <source>
        <dbReference type="EMBL" id="MBB5791211.1"/>
    </source>
</evidence>
<dbReference type="Gene3D" id="3.10.180.10">
    <property type="entry name" value="2,3-Dihydroxybiphenyl 1,2-Dioxygenase, domain 1"/>
    <property type="match status" value="1"/>
</dbReference>
<proteinExistence type="predicted"/>
<reference evidence="1 2" key="1">
    <citation type="submission" date="2020-08" db="EMBL/GenBank/DDBJ databases">
        <title>Sequencing the genomes of 1000 actinobacteria strains.</title>
        <authorList>
            <person name="Klenk H.-P."/>
        </authorList>
    </citation>
    <scope>NUCLEOTIDE SEQUENCE [LARGE SCALE GENOMIC DNA]</scope>
    <source>
        <strain evidence="1 2">DSM 102122</strain>
    </source>
</reference>
<dbReference type="SUPFAM" id="SSF54593">
    <property type="entry name" value="Glyoxalase/Bleomycin resistance protein/Dihydroxybiphenyl dioxygenase"/>
    <property type="match status" value="1"/>
</dbReference>
<keyword evidence="2" id="KW-1185">Reference proteome</keyword>
<accession>A0A7W9GWY9</accession>
<dbReference type="InterPro" id="IPR029068">
    <property type="entry name" value="Glyas_Bleomycin-R_OHBP_Dase"/>
</dbReference>
<dbReference type="RefSeq" id="WP_184827803.1">
    <property type="nucleotide sequence ID" value="NZ_JACHMM010000001.1"/>
</dbReference>
<gene>
    <name evidence="1" type="ORF">HD601_005786</name>
</gene>
<sequence>MTDTFNAFEISPVPEPGPDAVAPEVYRGIYGMPMFVIVPTEDLAASVDFWTNGLGFIDLFTVPGGVTHLRRWAFQDVLLVPGPAASERPTMTVSFSCVESQLDGLVRSCEATLPGSTTGPEPTPWNSLELHVVTPERAHVVMTAARPWDPDSDLAANWRAVGIEAPPA</sequence>
<comment type="caution">
    <text evidence="1">The sequence shown here is derived from an EMBL/GenBank/DDBJ whole genome shotgun (WGS) entry which is preliminary data.</text>
</comment>
<dbReference type="Proteomes" id="UP000542813">
    <property type="component" value="Unassembled WGS sequence"/>
</dbReference>
<evidence type="ECO:0008006" key="3">
    <source>
        <dbReference type="Google" id="ProtNLM"/>
    </source>
</evidence>
<dbReference type="EMBL" id="JACHMM010000001">
    <property type="protein sequence ID" value="MBB5791211.1"/>
    <property type="molecule type" value="Genomic_DNA"/>
</dbReference>
<organism evidence="1 2">
    <name type="scientific">Jiangella mangrovi</name>
    <dbReference type="NCBI Taxonomy" id="1524084"/>
    <lineage>
        <taxon>Bacteria</taxon>
        <taxon>Bacillati</taxon>
        <taxon>Actinomycetota</taxon>
        <taxon>Actinomycetes</taxon>
        <taxon>Jiangellales</taxon>
        <taxon>Jiangellaceae</taxon>
        <taxon>Jiangella</taxon>
    </lineage>
</organism>
<protein>
    <recommendedName>
        <fullName evidence="3">VOC family protein</fullName>
    </recommendedName>
</protein>
<dbReference type="AlphaFoldDB" id="A0A7W9GWY9"/>
<evidence type="ECO:0000313" key="2">
    <source>
        <dbReference type="Proteomes" id="UP000542813"/>
    </source>
</evidence>